<dbReference type="STRING" id="1469647.BC351_21235"/>
<feature type="signal peptide" evidence="1">
    <location>
        <begin position="1"/>
        <end position="22"/>
    </location>
</feature>
<dbReference type="EMBL" id="MBTG01000007">
    <property type="protein sequence ID" value="OPH59429.1"/>
    <property type="molecule type" value="Genomic_DNA"/>
</dbReference>
<dbReference type="Proteomes" id="UP000190626">
    <property type="component" value="Unassembled WGS sequence"/>
</dbReference>
<dbReference type="OrthoDB" id="2623656at2"/>
<keyword evidence="1" id="KW-0732">Signal</keyword>
<evidence type="ECO:0000313" key="2">
    <source>
        <dbReference type="EMBL" id="OPH59429.1"/>
    </source>
</evidence>
<evidence type="ECO:0008006" key="4">
    <source>
        <dbReference type="Google" id="ProtNLM"/>
    </source>
</evidence>
<reference evidence="3" key="1">
    <citation type="submission" date="2016-07" db="EMBL/GenBank/DDBJ databases">
        <authorList>
            <person name="Florea S."/>
            <person name="Webb J.S."/>
            <person name="Jaromczyk J."/>
            <person name="Schardl C.L."/>
        </authorList>
    </citation>
    <scope>NUCLEOTIDE SEQUENCE [LARGE SCALE GENOMIC DNA]</scope>
    <source>
        <strain evidence="3">CY1</strain>
    </source>
</reference>
<sequence>MFPRFIKLALISFLCITTLLGAHRYRTHPHNQQMMAQTASWETAKQGSPTFFQTNPFGMPGVDARIETQNSLSNHAAAYGLTPPTSFKALNVPDQTLNSNNEKTSSGWNYLGLLGLLGMLGLSRRSDSPHSK</sequence>
<evidence type="ECO:0000256" key="1">
    <source>
        <dbReference type="SAM" id="SignalP"/>
    </source>
</evidence>
<gene>
    <name evidence="2" type="ORF">BC351_21235</name>
</gene>
<feature type="chain" id="PRO_5038544595" description="Gram-positive cocci surface proteins LPxTG domain-containing protein" evidence="1">
    <location>
        <begin position="23"/>
        <end position="132"/>
    </location>
</feature>
<keyword evidence="3" id="KW-1185">Reference proteome</keyword>
<protein>
    <recommendedName>
        <fullName evidence="4">Gram-positive cocci surface proteins LPxTG domain-containing protein</fullName>
    </recommendedName>
</protein>
<comment type="caution">
    <text evidence="2">The sequence shown here is derived from an EMBL/GenBank/DDBJ whole genome shotgun (WGS) entry which is preliminary data.</text>
</comment>
<name>A0A1V4HPX7_9BACL</name>
<proteinExistence type="predicted"/>
<dbReference type="RefSeq" id="WP_079411096.1">
    <property type="nucleotide sequence ID" value="NZ_MBTG01000007.1"/>
</dbReference>
<organism evidence="2 3">
    <name type="scientific">Paenibacillus ferrarius</name>
    <dbReference type="NCBI Taxonomy" id="1469647"/>
    <lineage>
        <taxon>Bacteria</taxon>
        <taxon>Bacillati</taxon>
        <taxon>Bacillota</taxon>
        <taxon>Bacilli</taxon>
        <taxon>Bacillales</taxon>
        <taxon>Paenibacillaceae</taxon>
        <taxon>Paenibacillus</taxon>
    </lineage>
</organism>
<evidence type="ECO:0000313" key="3">
    <source>
        <dbReference type="Proteomes" id="UP000190626"/>
    </source>
</evidence>
<dbReference type="AlphaFoldDB" id="A0A1V4HPX7"/>
<accession>A0A1V4HPX7</accession>